<dbReference type="EMBL" id="WTPW01000190">
    <property type="protein sequence ID" value="KAF0537271.1"/>
    <property type="molecule type" value="Genomic_DNA"/>
</dbReference>
<dbReference type="InterPro" id="IPR000719">
    <property type="entry name" value="Prot_kinase_dom"/>
</dbReference>
<accession>A0A8H4EQQ9</accession>
<dbReference type="OrthoDB" id="2416873at2759"/>
<keyword evidence="4" id="KW-1185">Reference proteome</keyword>
<feature type="coiled-coil region" evidence="1">
    <location>
        <begin position="154"/>
        <end position="181"/>
    </location>
</feature>
<dbReference type="PROSITE" id="PS50011">
    <property type="entry name" value="PROTEIN_KINASE_DOM"/>
    <property type="match status" value="1"/>
</dbReference>
<comment type="caution">
    <text evidence="3">The sequence shown here is derived from an EMBL/GenBank/DDBJ whole genome shotgun (WGS) entry which is preliminary data.</text>
</comment>
<dbReference type="Gene3D" id="1.10.510.10">
    <property type="entry name" value="Transferase(Phosphotransferase) domain 1"/>
    <property type="match status" value="1"/>
</dbReference>
<dbReference type="Proteomes" id="UP000439903">
    <property type="component" value="Unassembled WGS sequence"/>
</dbReference>
<dbReference type="Pfam" id="PF07714">
    <property type="entry name" value="PK_Tyr_Ser-Thr"/>
    <property type="match status" value="1"/>
</dbReference>
<dbReference type="SMART" id="SM00219">
    <property type="entry name" value="TyrKc"/>
    <property type="match status" value="1"/>
</dbReference>
<dbReference type="GO" id="GO:0004674">
    <property type="term" value="F:protein serine/threonine kinase activity"/>
    <property type="evidence" value="ECO:0007669"/>
    <property type="project" value="TreeGrafter"/>
</dbReference>
<proteinExistence type="predicted"/>
<dbReference type="GO" id="GO:0005524">
    <property type="term" value="F:ATP binding"/>
    <property type="evidence" value="ECO:0007669"/>
    <property type="project" value="InterPro"/>
</dbReference>
<keyword evidence="1" id="KW-0175">Coiled coil</keyword>
<dbReference type="InterPro" id="IPR011990">
    <property type="entry name" value="TPR-like_helical_dom_sf"/>
</dbReference>
<evidence type="ECO:0000313" key="4">
    <source>
        <dbReference type="Proteomes" id="UP000439903"/>
    </source>
</evidence>
<name>A0A8H4EQQ9_GIGMA</name>
<gene>
    <name evidence="3" type="ORF">F8M41_008438</name>
</gene>
<dbReference type="SUPFAM" id="SSF56112">
    <property type="entry name" value="Protein kinase-like (PK-like)"/>
    <property type="match status" value="1"/>
</dbReference>
<feature type="domain" description="Protein kinase" evidence="2">
    <location>
        <begin position="189"/>
        <end position="509"/>
    </location>
</feature>
<dbReference type="InterPro" id="IPR008266">
    <property type="entry name" value="Tyr_kinase_AS"/>
</dbReference>
<sequence length="666" mass="77831">MSGKEFFDTADVLSVYIPVIDAVEILVGEIYHIYKNAECNKELCLIMVNRVKVAEFSMEKIIRNIEKKKENFRDKSYYLAFERFKNNLTQIKEFTKSVSKLKGYKIFLHAIDVKNKFDQLRNDLDKCMVDLNFVIDDSNEIDKEEESQKVDTSLKEVKESLGQLDDKLDESLEQLDDKLDEGFKQDDELDEGIKLVHDKIGAVIQYIDYIQSTRQSDPKKIDTSELDDPSEPIVRGKVFKKLYKSFIEVACKPIDDDQEYEMAILSKLGISPQILKFYGHSTVNNLKVMILEWVELGNLRQLYEKQEISWTRKIQIAKDILLGLLFLRTVNIFHRDVRCENVFVLGDLSVKLGNFLFVKQSVDFIFLSDVIPEIIRFMAPEQIKKSEITRFMAPEQIENSMNQSYCYNEYKHAYTFNCEMFRKIQLEFIKIIQDAWCHKPELRITIPALRQRLEDLANKFPIPLDIPPLYKNEELDLDGLKVGESILENDYTEIEKEIPEEIVPIIPFKDGWDMHKNKNYESAWKCFKQNTELNNPEAKFWVGYHLLYHHGEKDLIQARKYFKEAADEGNHAESQCRYATSLLGDLSKETDKTARDKLRKEIILYFELAANNLGNRNADAMYYLGDIYVAGKLNVKKDEERGLNYLRLAANLKNERAIALLKQLDK</sequence>
<dbReference type="SMART" id="SM00671">
    <property type="entry name" value="SEL1"/>
    <property type="match status" value="2"/>
</dbReference>
<protein>
    <submittedName>
        <fullName evidence="3">Kinase-like protein</fullName>
    </submittedName>
</protein>
<dbReference type="InterPro" id="IPR011009">
    <property type="entry name" value="Kinase-like_dom_sf"/>
</dbReference>
<organism evidence="3 4">
    <name type="scientific">Gigaspora margarita</name>
    <dbReference type="NCBI Taxonomy" id="4874"/>
    <lineage>
        <taxon>Eukaryota</taxon>
        <taxon>Fungi</taxon>
        <taxon>Fungi incertae sedis</taxon>
        <taxon>Mucoromycota</taxon>
        <taxon>Glomeromycotina</taxon>
        <taxon>Glomeromycetes</taxon>
        <taxon>Diversisporales</taxon>
        <taxon>Gigasporaceae</taxon>
        <taxon>Gigaspora</taxon>
    </lineage>
</organism>
<dbReference type="PROSITE" id="PS00109">
    <property type="entry name" value="PROTEIN_KINASE_TYR"/>
    <property type="match status" value="1"/>
</dbReference>
<dbReference type="AlphaFoldDB" id="A0A8H4EQQ9"/>
<dbReference type="Pfam" id="PF08238">
    <property type="entry name" value="Sel1"/>
    <property type="match status" value="2"/>
</dbReference>
<evidence type="ECO:0000259" key="2">
    <source>
        <dbReference type="PROSITE" id="PS50011"/>
    </source>
</evidence>
<evidence type="ECO:0000256" key="1">
    <source>
        <dbReference type="SAM" id="Coils"/>
    </source>
</evidence>
<dbReference type="GO" id="GO:0004713">
    <property type="term" value="F:protein tyrosine kinase activity"/>
    <property type="evidence" value="ECO:0007669"/>
    <property type="project" value="InterPro"/>
</dbReference>
<dbReference type="InterPro" id="IPR001245">
    <property type="entry name" value="Ser-Thr/Tyr_kinase_cat_dom"/>
</dbReference>
<dbReference type="CDD" id="cd21037">
    <property type="entry name" value="MLKL_NTD"/>
    <property type="match status" value="1"/>
</dbReference>
<keyword evidence="3" id="KW-0418">Kinase</keyword>
<dbReference type="Gene3D" id="1.25.40.10">
    <property type="entry name" value="Tetratricopeptide repeat domain"/>
    <property type="match status" value="1"/>
</dbReference>
<dbReference type="PANTHER" id="PTHR44329">
    <property type="entry name" value="SERINE/THREONINE-PROTEIN KINASE TNNI3K-RELATED"/>
    <property type="match status" value="1"/>
</dbReference>
<dbReference type="InterPro" id="IPR036537">
    <property type="entry name" value="Adaptor_Cbl_N_dom_sf"/>
</dbReference>
<dbReference type="SUPFAM" id="SSF81901">
    <property type="entry name" value="HCP-like"/>
    <property type="match status" value="1"/>
</dbReference>
<evidence type="ECO:0000313" key="3">
    <source>
        <dbReference type="EMBL" id="KAF0537271.1"/>
    </source>
</evidence>
<dbReference type="InterPro" id="IPR020635">
    <property type="entry name" value="Tyr_kinase_cat_dom"/>
</dbReference>
<dbReference type="InterPro" id="IPR051681">
    <property type="entry name" value="Ser/Thr_Kinases-Pseudokinases"/>
</dbReference>
<reference evidence="3 4" key="1">
    <citation type="journal article" date="2019" name="Environ. Microbiol.">
        <title>At the nexus of three kingdoms: the genome of the mycorrhizal fungus Gigaspora margarita provides insights into plant, endobacterial and fungal interactions.</title>
        <authorList>
            <person name="Venice F."/>
            <person name="Ghignone S."/>
            <person name="Salvioli di Fossalunga A."/>
            <person name="Amselem J."/>
            <person name="Novero M."/>
            <person name="Xianan X."/>
            <person name="Sedzielewska Toro K."/>
            <person name="Morin E."/>
            <person name="Lipzen A."/>
            <person name="Grigoriev I.V."/>
            <person name="Henrissat B."/>
            <person name="Martin F.M."/>
            <person name="Bonfante P."/>
        </authorList>
    </citation>
    <scope>NUCLEOTIDE SEQUENCE [LARGE SCALE GENOMIC DNA]</scope>
    <source>
        <strain evidence="3 4">BEG34</strain>
    </source>
</reference>
<dbReference type="InterPro" id="IPR059179">
    <property type="entry name" value="MLKL-like_MCAfunc"/>
</dbReference>
<dbReference type="Gene3D" id="1.20.930.20">
    <property type="entry name" value="Adaptor protein Cbl, N-terminal domain"/>
    <property type="match status" value="1"/>
</dbReference>
<keyword evidence="3" id="KW-0808">Transferase</keyword>
<dbReference type="GO" id="GO:0007166">
    <property type="term" value="P:cell surface receptor signaling pathway"/>
    <property type="evidence" value="ECO:0007669"/>
    <property type="project" value="InterPro"/>
</dbReference>
<dbReference type="InterPro" id="IPR006597">
    <property type="entry name" value="Sel1-like"/>
</dbReference>